<evidence type="ECO:0000313" key="3">
    <source>
        <dbReference type="EMBL" id="MZR24316.1"/>
    </source>
</evidence>
<accession>A0A845MNA7</accession>
<feature type="compositionally biased region" description="Basic and acidic residues" evidence="2">
    <location>
        <begin position="171"/>
        <end position="181"/>
    </location>
</feature>
<dbReference type="Pfam" id="PF04519">
    <property type="entry name" value="Bactofilin"/>
    <property type="match status" value="1"/>
</dbReference>
<dbReference type="AlphaFoldDB" id="A0A845MNA7"/>
<name>A0A845MNA7_9PROT</name>
<dbReference type="PANTHER" id="PTHR35024:SF4">
    <property type="entry name" value="POLYMER-FORMING CYTOSKELETAL PROTEIN"/>
    <property type="match status" value="1"/>
</dbReference>
<comment type="similarity">
    <text evidence="1">Belongs to the bactofilin family.</text>
</comment>
<sequence length="190" mass="20323">MTDAPEEKQETSSTPEQKLESRVKPMTTTGGTRSFGIDNGLRPKPAPYGMGAEEKKEGSKLHVGADIHLKGEITSCDRLIVEGKVEASMTSKEIEISKSGIFNGTVDIDTADISGQFDGTMKARKRLVIRKTGKVTGNISYGEIEIEPGGEIGGTMKKIAGEQGSLLAEMENSKDKSKEAADADEEKESA</sequence>
<feature type="region of interest" description="Disordered" evidence="2">
    <location>
        <begin position="1"/>
        <end position="57"/>
    </location>
</feature>
<dbReference type="Proteomes" id="UP000445696">
    <property type="component" value="Unassembled WGS sequence"/>
</dbReference>
<evidence type="ECO:0000256" key="2">
    <source>
        <dbReference type="SAM" id="MobiDB-lite"/>
    </source>
</evidence>
<gene>
    <name evidence="3" type="ORF">GQF03_18425</name>
</gene>
<protein>
    <submittedName>
        <fullName evidence="3">Polymer-forming cytoskeletal protein</fullName>
    </submittedName>
</protein>
<comment type="caution">
    <text evidence="3">The sequence shown here is derived from an EMBL/GenBank/DDBJ whole genome shotgun (WGS) entry which is preliminary data.</text>
</comment>
<dbReference type="EMBL" id="WTVA01000015">
    <property type="protein sequence ID" value="MZR24316.1"/>
    <property type="molecule type" value="Genomic_DNA"/>
</dbReference>
<dbReference type="OrthoDB" id="7349510at2"/>
<keyword evidence="4" id="KW-1185">Reference proteome</keyword>
<feature type="compositionally biased region" description="Basic and acidic residues" evidence="2">
    <location>
        <begin position="1"/>
        <end position="10"/>
    </location>
</feature>
<organism evidence="3 4">
    <name type="scientific">Sneathiella chungangensis</name>
    <dbReference type="NCBI Taxonomy" id="1418234"/>
    <lineage>
        <taxon>Bacteria</taxon>
        <taxon>Pseudomonadati</taxon>
        <taxon>Pseudomonadota</taxon>
        <taxon>Alphaproteobacteria</taxon>
        <taxon>Sneathiellales</taxon>
        <taxon>Sneathiellaceae</taxon>
        <taxon>Sneathiella</taxon>
    </lineage>
</organism>
<dbReference type="RefSeq" id="WP_161340761.1">
    <property type="nucleotide sequence ID" value="NZ_JBHSDG010000003.1"/>
</dbReference>
<reference evidence="3 4" key="1">
    <citation type="journal article" date="2014" name="Int. J. Syst. Evol. Microbiol.">
        <title>Sneathiella chungangensis sp. nov., isolated from a marine sand, and emended description of the genus Sneathiella.</title>
        <authorList>
            <person name="Siamphan C."/>
            <person name="Kim H."/>
            <person name="Lee J.S."/>
            <person name="Kim W."/>
        </authorList>
    </citation>
    <scope>NUCLEOTIDE SEQUENCE [LARGE SCALE GENOMIC DNA]</scope>
    <source>
        <strain evidence="3 4">KCTC 32476</strain>
    </source>
</reference>
<dbReference type="PANTHER" id="PTHR35024">
    <property type="entry name" value="HYPOTHETICAL CYTOSOLIC PROTEIN"/>
    <property type="match status" value="1"/>
</dbReference>
<proteinExistence type="inferred from homology"/>
<evidence type="ECO:0000256" key="1">
    <source>
        <dbReference type="ARBA" id="ARBA00044755"/>
    </source>
</evidence>
<evidence type="ECO:0000313" key="4">
    <source>
        <dbReference type="Proteomes" id="UP000445696"/>
    </source>
</evidence>
<dbReference type="InterPro" id="IPR007607">
    <property type="entry name" value="BacA/B"/>
</dbReference>
<feature type="region of interest" description="Disordered" evidence="2">
    <location>
        <begin position="163"/>
        <end position="190"/>
    </location>
</feature>